<dbReference type="RefSeq" id="WP_133540580.1">
    <property type="nucleotide sequence ID" value="NZ_SNXI01000020.1"/>
</dbReference>
<feature type="domain" description="Amidohydrolase 3" evidence="2">
    <location>
        <begin position="82"/>
        <end position="559"/>
    </location>
</feature>
<evidence type="ECO:0000313" key="3">
    <source>
        <dbReference type="EMBL" id="TDP28680.1"/>
    </source>
</evidence>
<dbReference type="AlphaFoldDB" id="A0A4R6NXL3"/>
<dbReference type="Pfam" id="PF07969">
    <property type="entry name" value="Amidohydro_3"/>
    <property type="match status" value="1"/>
</dbReference>
<keyword evidence="4" id="KW-1185">Reference proteome</keyword>
<protein>
    <recommendedName>
        <fullName evidence="2">Amidohydrolase 3 domain-containing protein</fullName>
    </recommendedName>
</protein>
<gene>
    <name evidence="3" type="ORF">DEU29_12028</name>
</gene>
<dbReference type="Gene3D" id="3.20.20.140">
    <property type="entry name" value="Metal-dependent hydrolases"/>
    <property type="match status" value="1"/>
</dbReference>
<dbReference type="SUPFAM" id="SSF51338">
    <property type="entry name" value="Composite domain of metallo-dependent hydrolases"/>
    <property type="match status" value="1"/>
</dbReference>
<dbReference type="InterPro" id="IPR032466">
    <property type="entry name" value="Metal_Hydrolase"/>
</dbReference>
<dbReference type="GO" id="GO:0016810">
    <property type="term" value="F:hydrolase activity, acting on carbon-nitrogen (but not peptide) bonds"/>
    <property type="evidence" value="ECO:0007669"/>
    <property type="project" value="InterPro"/>
</dbReference>
<dbReference type="EMBL" id="SNXI01000020">
    <property type="protein sequence ID" value="TDP28680.1"/>
    <property type="molecule type" value="Genomic_DNA"/>
</dbReference>
<dbReference type="InterPro" id="IPR011059">
    <property type="entry name" value="Metal-dep_hydrolase_composite"/>
</dbReference>
<dbReference type="Proteomes" id="UP000295531">
    <property type="component" value="Unassembled WGS sequence"/>
</dbReference>
<evidence type="ECO:0000313" key="4">
    <source>
        <dbReference type="Proteomes" id="UP000295531"/>
    </source>
</evidence>
<comment type="caution">
    <text evidence="3">The sequence shown here is derived from an EMBL/GenBank/DDBJ whole genome shotgun (WGS) entry which is preliminary data.</text>
</comment>
<feature type="chain" id="PRO_5021025980" description="Amidohydrolase 3 domain-containing protein" evidence="1">
    <location>
        <begin position="30"/>
        <end position="561"/>
    </location>
</feature>
<dbReference type="OrthoDB" id="9031471at2"/>
<dbReference type="CDD" id="cd01300">
    <property type="entry name" value="YtcJ_like"/>
    <property type="match status" value="1"/>
</dbReference>
<sequence length="561" mass="61157">MLTKLIPSKVTAFAFIGALLSFSSTSVLAQTVYTDANGYTLTSPAGQDAVLTQFNTLVVQNGRVLAMGGHELADKYPDFEQVDLNGKTVLPGLTDAHGHVLGLGMSLLQVDLRDADSVNDAVGLVGDYAKQQPNLSWITGRGWNQEQWPSREFPNASQLDEVVNDRPVYLTRVDGHAGWANQKALQMAGIDAGTVAPDGGEIVKDAQGNPTGILIDNAMGLVENIIPEPSAEDKRQAFKLAFDHLLALGITSVHDAGVPATDLSIYKGLQHQGQLPLRIYAMIAATEPQLPQLLAEGPFTTNDDKLTIRSVKIYADGALGSRGAALIEPYSDDHDNHGLLVTSPENIDALYELIIPHGFQINTHAIGDRANRIALDAFEDKFASIGGRNLRNRIEHSQVVHPDDLKRFKELNIIASMQPTHATSDKNMAEDRLGKDRMQGAYAWQTLLDQGTMIAAGSDFPVELANPFYGLHAAVTRQDRQNQPQGGWYSEEAMSTEQALRAFTIDAAYAAWQEQDLGSLEPGKWADFIIVDRDPFAIDSSDLWKIEVEQTYIGGNNVYTK</sequence>
<organism evidence="3 4">
    <name type="scientific">Idiomarina aquatica</name>
    <dbReference type="NCBI Taxonomy" id="1327752"/>
    <lineage>
        <taxon>Bacteria</taxon>
        <taxon>Pseudomonadati</taxon>
        <taxon>Pseudomonadota</taxon>
        <taxon>Gammaproteobacteria</taxon>
        <taxon>Alteromonadales</taxon>
        <taxon>Idiomarinaceae</taxon>
        <taxon>Idiomarina</taxon>
    </lineage>
</organism>
<dbReference type="InterPro" id="IPR033932">
    <property type="entry name" value="YtcJ-like"/>
</dbReference>
<dbReference type="PANTHER" id="PTHR22642:SF2">
    <property type="entry name" value="PROTEIN LONG AFTER FAR-RED 3"/>
    <property type="match status" value="1"/>
</dbReference>
<evidence type="ECO:0000259" key="2">
    <source>
        <dbReference type="Pfam" id="PF07969"/>
    </source>
</evidence>
<proteinExistence type="predicted"/>
<evidence type="ECO:0000256" key="1">
    <source>
        <dbReference type="SAM" id="SignalP"/>
    </source>
</evidence>
<dbReference type="Gene3D" id="3.10.310.70">
    <property type="match status" value="1"/>
</dbReference>
<name>A0A4R6NXL3_9GAMM</name>
<keyword evidence="1" id="KW-0732">Signal</keyword>
<dbReference type="PANTHER" id="PTHR22642">
    <property type="entry name" value="IMIDAZOLONEPROPIONASE"/>
    <property type="match status" value="1"/>
</dbReference>
<feature type="signal peptide" evidence="1">
    <location>
        <begin position="1"/>
        <end position="29"/>
    </location>
</feature>
<dbReference type="SUPFAM" id="SSF51556">
    <property type="entry name" value="Metallo-dependent hydrolases"/>
    <property type="match status" value="1"/>
</dbReference>
<reference evidence="3 4" key="1">
    <citation type="submission" date="2019-03" db="EMBL/GenBank/DDBJ databases">
        <title>Freshwater and sediment microbial communities from various areas in North America, analyzing microbe dynamics in response to fracking.</title>
        <authorList>
            <person name="Lamendella R."/>
        </authorList>
    </citation>
    <scope>NUCLEOTIDE SEQUENCE [LARGE SCALE GENOMIC DNA]</scope>
    <source>
        <strain evidence="3 4">18_TX</strain>
    </source>
</reference>
<dbReference type="InterPro" id="IPR013108">
    <property type="entry name" value="Amidohydro_3"/>
</dbReference>
<dbReference type="Gene3D" id="2.30.40.10">
    <property type="entry name" value="Urease, subunit C, domain 1"/>
    <property type="match status" value="1"/>
</dbReference>
<accession>A0A4R6NXL3</accession>